<evidence type="ECO:0000313" key="2">
    <source>
        <dbReference type="Proteomes" id="UP000287651"/>
    </source>
</evidence>
<accession>A0A426X062</accession>
<dbReference type="Proteomes" id="UP000287651">
    <property type="component" value="Unassembled WGS sequence"/>
</dbReference>
<evidence type="ECO:0000313" key="1">
    <source>
        <dbReference type="EMBL" id="RRT32863.1"/>
    </source>
</evidence>
<reference evidence="1 2" key="1">
    <citation type="journal article" date="2014" name="Agronomy (Basel)">
        <title>A Draft Genome Sequence for Ensete ventricosum, the Drought-Tolerant Tree Against Hunger.</title>
        <authorList>
            <person name="Harrison J."/>
            <person name="Moore K.A."/>
            <person name="Paszkiewicz K."/>
            <person name="Jones T."/>
            <person name="Grant M."/>
            <person name="Ambacheew D."/>
            <person name="Muzemil S."/>
            <person name="Studholme D.J."/>
        </authorList>
    </citation>
    <scope>NUCLEOTIDE SEQUENCE [LARGE SCALE GENOMIC DNA]</scope>
</reference>
<name>A0A426X062_ENSVE</name>
<sequence>VAIEPLLRGPLFVVFYLERWEDYLRRVFLYSGLCIGLPSRHVVPSGCQTPHDDVDMLLNGLLRLQGWVSRPPDIAPEVPTTDELLYLITEVVAIFYVTIVIPMESIVLHSVLQLSGTL</sequence>
<gene>
    <name evidence="1" type="ORF">B296_00029971</name>
</gene>
<organism evidence="1 2">
    <name type="scientific">Ensete ventricosum</name>
    <name type="common">Abyssinian banana</name>
    <name type="synonym">Musa ensete</name>
    <dbReference type="NCBI Taxonomy" id="4639"/>
    <lineage>
        <taxon>Eukaryota</taxon>
        <taxon>Viridiplantae</taxon>
        <taxon>Streptophyta</taxon>
        <taxon>Embryophyta</taxon>
        <taxon>Tracheophyta</taxon>
        <taxon>Spermatophyta</taxon>
        <taxon>Magnoliopsida</taxon>
        <taxon>Liliopsida</taxon>
        <taxon>Zingiberales</taxon>
        <taxon>Musaceae</taxon>
        <taxon>Ensete</taxon>
    </lineage>
</organism>
<feature type="non-terminal residue" evidence="1">
    <location>
        <position position="1"/>
    </location>
</feature>
<comment type="caution">
    <text evidence="1">The sequence shown here is derived from an EMBL/GenBank/DDBJ whole genome shotgun (WGS) entry which is preliminary data.</text>
</comment>
<dbReference type="EMBL" id="AMZH03030474">
    <property type="protein sequence ID" value="RRT32863.1"/>
    <property type="molecule type" value="Genomic_DNA"/>
</dbReference>
<protein>
    <submittedName>
        <fullName evidence="1">Uncharacterized protein</fullName>
    </submittedName>
</protein>
<proteinExistence type="predicted"/>
<dbReference type="AlphaFoldDB" id="A0A426X062"/>